<name>A0AAP0RVI4_LIQFO</name>
<dbReference type="Proteomes" id="UP001415857">
    <property type="component" value="Unassembled WGS sequence"/>
</dbReference>
<feature type="region of interest" description="Disordered" evidence="1">
    <location>
        <begin position="63"/>
        <end position="82"/>
    </location>
</feature>
<accession>A0AAP0RVI4</accession>
<dbReference type="AlphaFoldDB" id="A0AAP0RVI4"/>
<evidence type="ECO:0000256" key="2">
    <source>
        <dbReference type="SAM" id="SignalP"/>
    </source>
</evidence>
<evidence type="ECO:0000256" key="1">
    <source>
        <dbReference type="SAM" id="MobiDB-lite"/>
    </source>
</evidence>
<organism evidence="3 4">
    <name type="scientific">Liquidambar formosana</name>
    <name type="common">Formosan gum</name>
    <dbReference type="NCBI Taxonomy" id="63359"/>
    <lineage>
        <taxon>Eukaryota</taxon>
        <taxon>Viridiplantae</taxon>
        <taxon>Streptophyta</taxon>
        <taxon>Embryophyta</taxon>
        <taxon>Tracheophyta</taxon>
        <taxon>Spermatophyta</taxon>
        <taxon>Magnoliopsida</taxon>
        <taxon>eudicotyledons</taxon>
        <taxon>Gunneridae</taxon>
        <taxon>Pentapetalae</taxon>
        <taxon>Saxifragales</taxon>
        <taxon>Altingiaceae</taxon>
        <taxon>Liquidambar</taxon>
    </lineage>
</organism>
<comment type="caution">
    <text evidence="3">The sequence shown here is derived from an EMBL/GenBank/DDBJ whole genome shotgun (WGS) entry which is preliminary data.</text>
</comment>
<proteinExistence type="predicted"/>
<feature type="signal peptide" evidence="2">
    <location>
        <begin position="1"/>
        <end position="18"/>
    </location>
</feature>
<keyword evidence="4" id="KW-1185">Reference proteome</keyword>
<evidence type="ECO:0000313" key="4">
    <source>
        <dbReference type="Proteomes" id="UP001415857"/>
    </source>
</evidence>
<dbReference type="EMBL" id="JBBPBK010000005">
    <property type="protein sequence ID" value="KAK9285735.1"/>
    <property type="molecule type" value="Genomic_DNA"/>
</dbReference>
<sequence>MASLKFIICLILVSLSFSKLETRPLEPLVERKVLSKSFRALLEVTKGLKVGVGRNHVVGNLYEDKQLSPSGPDPQHHFENLS</sequence>
<keyword evidence="2" id="KW-0732">Signal</keyword>
<gene>
    <name evidence="3" type="ORF">L1049_024934</name>
</gene>
<reference evidence="3 4" key="1">
    <citation type="journal article" date="2024" name="Plant J.">
        <title>Genome sequences and population genomics reveal climatic adaptation and genomic divergence between two closely related sweetgum species.</title>
        <authorList>
            <person name="Xu W.Q."/>
            <person name="Ren C.Q."/>
            <person name="Zhang X.Y."/>
            <person name="Comes H.P."/>
            <person name="Liu X.H."/>
            <person name="Li Y.G."/>
            <person name="Kettle C.J."/>
            <person name="Jalonen R."/>
            <person name="Gaisberger H."/>
            <person name="Ma Y.Z."/>
            <person name="Qiu Y.X."/>
        </authorList>
    </citation>
    <scope>NUCLEOTIDE SEQUENCE [LARGE SCALE GENOMIC DNA]</scope>
    <source>
        <strain evidence="3">Hangzhou</strain>
    </source>
</reference>
<feature type="chain" id="PRO_5042874205" evidence="2">
    <location>
        <begin position="19"/>
        <end position="82"/>
    </location>
</feature>
<protein>
    <submittedName>
        <fullName evidence="3">Uncharacterized protein</fullName>
    </submittedName>
</protein>
<evidence type="ECO:0000313" key="3">
    <source>
        <dbReference type="EMBL" id="KAK9285735.1"/>
    </source>
</evidence>